<dbReference type="AlphaFoldDB" id="A0A8J3B5M1"/>
<dbReference type="EMBL" id="BMQB01000005">
    <property type="protein sequence ID" value="GGJ95366.1"/>
    <property type="molecule type" value="Genomic_DNA"/>
</dbReference>
<protein>
    <recommendedName>
        <fullName evidence="1">DUF6879 domain-containing protein</fullName>
    </recommendedName>
</protein>
<organism evidence="2 3">
    <name type="scientific">Pilimelia anulata</name>
    <dbReference type="NCBI Taxonomy" id="53371"/>
    <lineage>
        <taxon>Bacteria</taxon>
        <taxon>Bacillati</taxon>
        <taxon>Actinomycetota</taxon>
        <taxon>Actinomycetes</taxon>
        <taxon>Micromonosporales</taxon>
        <taxon>Micromonosporaceae</taxon>
        <taxon>Pilimelia</taxon>
    </lineage>
</organism>
<sequence length="100" mass="11312">MVSEPISEYHRWIHSILHRIVAAGEETRWCSRGDILAGPLPGSDFYVLDGAEVMFLRYSGDGVVTGLFVTEDPAVVRFCSAVFEDVWKLATDHRAYRPRL</sequence>
<dbReference type="Pfam" id="PF21806">
    <property type="entry name" value="DUF6879"/>
    <property type="match status" value="1"/>
</dbReference>
<feature type="domain" description="DUF6879" evidence="1">
    <location>
        <begin position="2"/>
        <end position="97"/>
    </location>
</feature>
<evidence type="ECO:0000313" key="2">
    <source>
        <dbReference type="EMBL" id="GGJ95366.1"/>
    </source>
</evidence>
<reference evidence="2" key="2">
    <citation type="submission" date="2020-09" db="EMBL/GenBank/DDBJ databases">
        <authorList>
            <person name="Sun Q."/>
            <person name="Ohkuma M."/>
        </authorList>
    </citation>
    <scope>NUCLEOTIDE SEQUENCE</scope>
    <source>
        <strain evidence="2">JCM 3090</strain>
    </source>
</reference>
<accession>A0A8J3B5M1</accession>
<evidence type="ECO:0000313" key="3">
    <source>
        <dbReference type="Proteomes" id="UP000649739"/>
    </source>
</evidence>
<gene>
    <name evidence="2" type="ORF">GCM10010123_26450</name>
</gene>
<dbReference type="InterPro" id="IPR049244">
    <property type="entry name" value="DUF6879"/>
</dbReference>
<proteinExistence type="predicted"/>
<dbReference type="Proteomes" id="UP000649739">
    <property type="component" value="Unassembled WGS sequence"/>
</dbReference>
<keyword evidence="3" id="KW-1185">Reference proteome</keyword>
<evidence type="ECO:0000259" key="1">
    <source>
        <dbReference type="Pfam" id="PF21806"/>
    </source>
</evidence>
<name>A0A8J3B5M1_9ACTN</name>
<comment type="caution">
    <text evidence="2">The sequence shown here is derived from an EMBL/GenBank/DDBJ whole genome shotgun (WGS) entry which is preliminary data.</text>
</comment>
<reference evidence="2" key="1">
    <citation type="journal article" date="2014" name="Int. J. Syst. Evol. Microbiol.">
        <title>Complete genome sequence of Corynebacterium casei LMG S-19264T (=DSM 44701T), isolated from a smear-ripened cheese.</title>
        <authorList>
            <consortium name="US DOE Joint Genome Institute (JGI-PGF)"/>
            <person name="Walter F."/>
            <person name="Albersmeier A."/>
            <person name="Kalinowski J."/>
            <person name="Ruckert C."/>
        </authorList>
    </citation>
    <scope>NUCLEOTIDE SEQUENCE</scope>
    <source>
        <strain evidence="2">JCM 3090</strain>
    </source>
</reference>